<evidence type="ECO:0000256" key="2">
    <source>
        <dbReference type="ARBA" id="ARBA00023125"/>
    </source>
</evidence>
<dbReference type="Pfam" id="PF08220">
    <property type="entry name" value="HTH_DeoR"/>
    <property type="match status" value="1"/>
</dbReference>
<dbReference type="InterPro" id="IPR014036">
    <property type="entry name" value="DeoR-like_C"/>
</dbReference>
<dbReference type="InterPro" id="IPR018356">
    <property type="entry name" value="Tscrpt_reg_HTH_DeoR_CS"/>
</dbReference>
<dbReference type="PANTHER" id="PTHR30363">
    <property type="entry name" value="HTH-TYPE TRANSCRIPTIONAL REGULATOR SRLR-RELATED"/>
    <property type="match status" value="1"/>
</dbReference>
<dbReference type="SMART" id="SM01134">
    <property type="entry name" value="DeoRC"/>
    <property type="match status" value="1"/>
</dbReference>
<reference evidence="6" key="1">
    <citation type="submission" date="2017-05" db="EMBL/GenBank/DDBJ databases">
        <authorList>
            <person name="Macchi M."/>
            <person name="Festa S."/>
            <person name="Coppotelli B.M."/>
            <person name="Morelli I.S."/>
        </authorList>
    </citation>
    <scope>NUCLEOTIDE SEQUENCE [LARGE SCALE GENOMIC DNA]</scope>
    <source>
        <strain evidence="6">I</strain>
    </source>
</reference>
<protein>
    <submittedName>
        <fullName evidence="5">DeoR family transcriptional regulator</fullName>
    </submittedName>
</protein>
<dbReference type="InterPro" id="IPR036390">
    <property type="entry name" value="WH_DNA-bd_sf"/>
</dbReference>
<dbReference type="GO" id="GO:0003677">
    <property type="term" value="F:DNA binding"/>
    <property type="evidence" value="ECO:0007669"/>
    <property type="project" value="UniProtKB-KW"/>
</dbReference>
<dbReference type="Pfam" id="PF00455">
    <property type="entry name" value="DeoRC"/>
    <property type="match status" value="1"/>
</dbReference>
<evidence type="ECO:0000256" key="3">
    <source>
        <dbReference type="ARBA" id="ARBA00023163"/>
    </source>
</evidence>
<keyword evidence="3" id="KW-0804">Transcription</keyword>
<name>A0A211ZSG7_9PROT</name>
<dbReference type="Proteomes" id="UP000196655">
    <property type="component" value="Unassembled WGS sequence"/>
</dbReference>
<sequence>MKPKLRQDRIVDILRQRERISVEALADLLSASRETIRRDLNDLADRGEVRKFHGGAMLPEPAGEGDFSSRLSEAPAEKRAIARAAAALFGPGESLLVDAGTTTLAFAEELARRSGLTVVTNCLRIAQVVGQGPGSNRVFVIGGEYRPDVGETVGALATAQIAGFNATHAVLTIGGLVAAGAYDFQIEEAGIARAMVAQAQHVTVIADGSKFNRRALFQVCRLEQIDRIVVDRPPDQALADALTDASVEVVVALPAAAPPSRDPTS</sequence>
<dbReference type="AlphaFoldDB" id="A0A211ZSG7"/>
<keyword evidence="1" id="KW-0805">Transcription regulation</keyword>
<dbReference type="InterPro" id="IPR001034">
    <property type="entry name" value="DeoR_HTH"/>
</dbReference>
<dbReference type="PROSITE" id="PS51000">
    <property type="entry name" value="HTH_DEOR_2"/>
    <property type="match status" value="1"/>
</dbReference>
<keyword evidence="6" id="KW-1185">Reference proteome</keyword>
<evidence type="ECO:0000313" key="5">
    <source>
        <dbReference type="EMBL" id="OWJ68169.1"/>
    </source>
</evidence>
<dbReference type="InterPro" id="IPR036388">
    <property type="entry name" value="WH-like_DNA-bd_sf"/>
</dbReference>
<dbReference type="InterPro" id="IPR037171">
    <property type="entry name" value="NagB/RpiA_transferase-like"/>
</dbReference>
<dbReference type="SUPFAM" id="SSF46785">
    <property type="entry name" value="Winged helix' DNA-binding domain"/>
    <property type="match status" value="1"/>
</dbReference>
<dbReference type="GO" id="GO:0003700">
    <property type="term" value="F:DNA-binding transcription factor activity"/>
    <property type="evidence" value="ECO:0007669"/>
    <property type="project" value="InterPro"/>
</dbReference>
<evidence type="ECO:0000259" key="4">
    <source>
        <dbReference type="PROSITE" id="PS51000"/>
    </source>
</evidence>
<dbReference type="SUPFAM" id="SSF100950">
    <property type="entry name" value="NagB/RpiA/CoA transferase-like"/>
    <property type="match status" value="1"/>
</dbReference>
<dbReference type="PANTHER" id="PTHR30363:SF44">
    <property type="entry name" value="AGA OPERON TRANSCRIPTIONAL REPRESSOR-RELATED"/>
    <property type="match status" value="1"/>
</dbReference>
<dbReference type="Gene3D" id="1.10.10.10">
    <property type="entry name" value="Winged helix-like DNA-binding domain superfamily/Winged helix DNA-binding domain"/>
    <property type="match status" value="1"/>
</dbReference>
<dbReference type="InterPro" id="IPR050313">
    <property type="entry name" value="Carb_Metab_HTH_regulators"/>
</dbReference>
<gene>
    <name evidence="5" type="ORF">BWR60_05715</name>
</gene>
<accession>A0A211ZSG7</accession>
<organism evidence="5 6">
    <name type="scientific">Inquilinus limosus</name>
    <dbReference type="NCBI Taxonomy" id="171674"/>
    <lineage>
        <taxon>Bacteria</taxon>
        <taxon>Pseudomonadati</taxon>
        <taxon>Pseudomonadota</taxon>
        <taxon>Alphaproteobacteria</taxon>
        <taxon>Rhodospirillales</taxon>
        <taxon>Rhodospirillaceae</taxon>
        <taxon>Inquilinus</taxon>
    </lineage>
</organism>
<dbReference type="RefSeq" id="WP_088150046.1">
    <property type="nucleotide sequence ID" value="NZ_NHON01000007.1"/>
</dbReference>
<evidence type="ECO:0000256" key="1">
    <source>
        <dbReference type="ARBA" id="ARBA00023015"/>
    </source>
</evidence>
<evidence type="ECO:0000313" key="6">
    <source>
        <dbReference type="Proteomes" id="UP000196655"/>
    </source>
</evidence>
<comment type="caution">
    <text evidence="5">The sequence shown here is derived from an EMBL/GenBank/DDBJ whole genome shotgun (WGS) entry which is preliminary data.</text>
</comment>
<dbReference type="SMART" id="SM00420">
    <property type="entry name" value="HTH_DEOR"/>
    <property type="match status" value="1"/>
</dbReference>
<feature type="domain" description="HTH deoR-type" evidence="4">
    <location>
        <begin position="3"/>
        <end position="58"/>
    </location>
</feature>
<dbReference type="EMBL" id="NHON01000007">
    <property type="protein sequence ID" value="OWJ68169.1"/>
    <property type="molecule type" value="Genomic_DNA"/>
</dbReference>
<dbReference type="PROSITE" id="PS00894">
    <property type="entry name" value="HTH_DEOR_1"/>
    <property type="match status" value="1"/>
</dbReference>
<dbReference type="OrthoDB" id="9814815at2"/>
<proteinExistence type="predicted"/>
<keyword evidence="2" id="KW-0238">DNA-binding</keyword>
<dbReference type="PRINTS" id="PR00037">
    <property type="entry name" value="HTHLACR"/>
</dbReference>